<sequence>MTQTERKVIRAKVGLLELAKQLGNVTQACRVLGYSRDSFYRFRDLYDRGGELALAEMTKAKPNLKNRVAPEVEAAVVGMAVEQPAWGQARVANELRQRGIEVSPFGVRNIWLRHDLTTMKQRLKALEAQVAQEGGVLTEAPLVALETAKANKEAHGEFESEHPGYCVAQDTFYVGTLKGVGWVYQQTAIDTYSKVGFAKLYDRKTALTAAELLNDRVIPFFDERGLRIDRVLTDRGTVYCGAHDRHEYELYLAVEDIDHTRTRTKSPQTNGICERFHKTMLDEFYRVAFRKKVYRTIEELQADLDDWMKQYNEARTHQGRWCFGKTPMQTFLDSQPIAREKQQIGEAA</sequence>
<evidence type="ECO:0000256" key="1">
    <source>
        <dbReference type="SAM" id="Coils"/>
    </source>
</evidence>
<dbReference type="InterPro" id="IPR036397">
    <property type="entry name" value="RNaseH_sf"/>
</dbReference>
<dbReference type="PANTHER" id="PTHR46889:SF4">
    <property type="entry name" value="TRANSPOSASE INSO FOR INSERTION SEQUENCE ELEMENT IS911B-RELATED"/>
    <property type="match status" value="1"/>
</dbReference>
<dbReference type="GO" id="GO:0015074">
    <property type="term" value="P:DNA integration"/>
    <property type="evidence" value="ECO:0007669"/>
    <property type="project" value="InterPro"/>
</dbReference>
<name>A0A6M1LWX8_9PROT</name>
<evidence type="ECO:0000313" key="4">
    <source>
        <dbReference type="Proteomes" id="UP000475385"/>
    </source>
</evidence>
<keyword evidence="4" id="KW-1185">Reference proteome</keyword>
<dbReference type="Proteomes" id="UP000475385">
    <property type="component" value="Unassembled WGS sequence"/>
</dbReference>
<dbReference type="InterPro" id="IPR009057">
    <property type="entry name" value="Homeodomain-like_sf"/>
</dbReference>
<dbReference type="RefSeq" id="WP_164698319.1">
    <property type="nucleotide sequence ID" value="NZ_JAAIKB010000045.1"/>
</dbReference>
<feature type="coiled-coil region" evidence="1">
    <location>
        <begin position="290"/>
        <end position="317"/>
    </location>
</feature>
<comment type="caution">
    <text evidence="3">The sequence shown here is derived from an EMBL/GenBank/DDBJ whole genome shotgun (WGS) entry which is preliminary data.</text>
</comment>
<dbReference type="SUPFAM" id="SSF46689">
    <property type="entry name" value="Homeodomain-like"/>
    <property type="match status" value="1"/>
</dbReference>
<proteinExistence type="predicted"/>
<dbReference type="AlphaFoldDB" id="A0A6M1LWX8"/>
<dbReference type="GO" id="GO:0003676">
    <property type="term" value="F:nucleic acid binding"/>
    <property type="evidence" value="ECO:0007669"/>
    <property type="project" value="InterPro"/>
</dbReference>
<dbReference type="Gene3D" id="3.30.420.10">
    <property type="entry name" value="Ribonuclease H-like superfamily/Ribonuclease H"/>
    <property type="match status" value="1"/>
</dbReference>
<dbReference type="InterPro" id="IPR047656">
    <property type="entry name" value="IS481-like_transpos"/>
</dbReference>
<dbReference type="Pfam" id="PF13551">
    <property type="entry name" value="HTH_29"/>
    <property type="match status" value="1"/>
</dbReference>
<dbReference type="Pfam" id="PF13683">
    <property type="entry name" value="rve_3"/>
    <property type="match status" value="1"/>
</dbReference>
<reference evidence="3 4" key="1">
    <citation type="submission" date="2020-03" db="EMBL/GenBank/DDBJ databases">
        <title>Roseomonas stagni sp. nov., isolated from pond water in Japan.</title>
        <authorList>
            <person name="Furuhata K."/>
            <person name="Miyamoto H."/>
            <person name="Goto K."/>
        </authorList>
    </citation>
    <scope>NUCLEOTIDE SEQUENCE [LARGE SCALE GENOMIC DNA]</scope>
    <source>
        <strain evidence="3 4">PeD5</strain>
    </source>
</reference>
<dbReference type="EMBL" id="JAAIKB010000045">
    <property type="protein sequence ID" value="NGM24413.1"/>
    <property type="molecule type" value="Genomic_DNA"/>
</dbReference>
<dbReference type="PROSITE" id="PS50994">
    <property type="entry name" value="INTEGRASE"/>
    <property type="match status" value="1"/>
</dbReference>
<dbReference type="NCBIfam" id="NF033577">
    <property type="entry name" value="transpos_IS481"/>
    <property type="match status" value="1"/>
</dbReference>
<protein>
    <submittedName>
        <fullName evidence="3">IS481 family transposase</fullName>
    </submittedName>
</protein>
<gene>
    <name evidence="3" type="ORF">G3576_30855</name>
</gene>
<feature type="domain" description="Integrase catalytic" evidence="2">
    <location>
        <begin position="159"/>
        <end position="335"/>
    </location>
</feature>
<dbReference type="InterPro" id="IPR001584">
    <property type="entry name" value="Integrase_cat-core"/>
</dbReference>
<evidence type="ECO:0000313" key="3">
    <source>
        <dbReference type="EMBL" id="NGM24413.1"/>
    </source>
</evidence>
<dbReference type="PANTHER" id="PTHR46889">
    <property type="entry name" value="TRANSPOSASE INSF FOR INSERTION SEQUENCE IS3B-RELATED"/>
    <property type="match status" value="1"/>
</dbReference>
<dbReference type="SUPFAM" id="SSF53098">
    <property type="entry name" value="Ribonuclease H-like"/>
    <property type="match status" value="1"/>
</dbReference>
<organism evidence="3 4">
    <name type="scientific">Falsiroseomonas algicola</name>
    <dbReference type="NCBI Taxonomy" id="2716930"/>
    <lineage>
        <taxon>Bacteria</taxon>
        <taxon>Pseudomonadati</taxon>
        <taxon>Pseudomonadota</taxon>
        <taxon>Alphaproteobacteria</taxon>
        <taxon>Acetobacterales</taxon>
        <taxon>Roseomonadaceae</taxon>
        <taxon>Falsiroseomonas</taxon>
    </lineage>
</organism>
<keyword evidence="1" id="KW-0175">Coiled coil</keyword>
<dbReference type="InterPro" id="IPR012337">
    <property type="entry name" value="RNaseH-like_sf"/>
</dbReference>
<evidence type="ECO:0000259" key="2">
    <source>
        <dbReference type="PROSITE" id="PS50994"/>
    </source>
</evidence>
<accession>A0A6M1LWX8</accession>
<dbReference type="InterPro" id="IPR050900">
    <property type="entry name" value="Transposase_IS3/IS150/IS904"/>
</dbReference>